<evidence type="ECO:0000313" key="6">
    <source>
        <dbReference type="Proteomes" id="UP000694389"/>
    </source>
</evidence>
<dbReference type="GeneTree" id="ENSGT00990000213964"/>
<feature type="compositionally biased region" description="Basic and acidic residues" evidence="3">
    <location>
        <begin position="370"/>
        <end position="384"/>
    </location>
</feature>
<feature type="domain" description="Ig-like" evidence="4">
    <location>
        <begin position="279"/>
        <end position="353"/>
    </location>
</feature>
<dbReference type="PANTHER" id="PTHR11481">
    <property type="entry name" value="IMMUNOGLOBULIN FC RECEPTOR"/>
    <property type="match status" value="1"/>
</dbReference>
<dbReference type="SMART" id="SM00409">
    <property type="entry name" value="IG"/>
    <property type="match status" value="2"/>
</dbReference>
<protein>
    <recommendedName>
        <fullName evidence="4">Ig-like domain-containing protein</fullName>
    </recommendedName>
</protein>
<dbReference type="InterPro" id="IPR050488">
    <property type="entry name" value="Ig_Fc_receptor"/>
</dbReference>
<dbReference type="InterPro" id="IPR003599">
    <property type="entry name" value="Ig_sub"/>
</dbReference>
<evidence type="ECO:0000259" key="4">
    <source>
        <dbReference type="PROSITE" id="PS50835"/>
    </source>
</evidence>
<evidence type="ECO:0000256" key="2">
    <source>
        <dbReference type="ARBA" id="ARBA00023157"/>
    </source>
</evidence>
<dbReference type="InterPro" id="IPR007110">
    <property type="entry name" value="Ig-like_dom"/>
</dbReference>
<proteinExistence type="predicted"/>
<feature type="domain" description="Ig-like" evidence="4">
    <location>
        <begin position="76"/>
        <end position="164"/>
    </location>
</feature>
<dbReference type="PROSITE" id="PS50835">
    <property type="entry name" value="IG_LIKE"/>
    <property type="match status" value="2"/>
</dbReference>
<dbReference type="Proteomes" id="UP000694389">
    <property type="component" value="Unassembled WGS sequence"/>
</dbReference>
<dbReference type="InterPro" id="IPR013783">
    <property type="entry name" value="Ig-like_fold"/>
</dbReference>
<dbReference type="AlphaFoldDB" id="A0A8C4DTG4"/>
<reference evidence="5" key="1">
    <citation type="submission" date="2025-08" db="UniProtKB">
        <authorList>
            <consortium name="Ensembl"/>
        </authorList>
    </citation>
    <scope>IDENTIFICATION</scope>
</reference>
<dbReference type="GO" id="GO:0004888">
    <property type="term" value="F:transmembrane signaling receptor activity"/>
    <property type="evidence" value="ECO:0007669"/>
    <property type="project" value="TreeGrafter"/>
</dbReference>
<dbReference type="InterPro" id="IPR036179">
    <property type="entry name" value="Ig-like_dom_sf"/>
</dbReference>
<keyword evidence="6" id="KW-1185">Reference proteome</keyword>
<keyword evidence="2" id="KW-1015">Disulfide bond</keyword>
<evidence type="ECO:0000313" key="5">
    <source>
        <dbReference type="Ensembl" id="ENSDLAP00005006584.2"/>
    </source>
</evidence>
<dbReference type="GO" id="GO:0007166">
    <property type="term" value="P:cell surface receptor signaling pathway"/>
    <property type="evidence" value="ECO:0007669"/>
    <property type="project" value="TreeGrafter"/>
</dbReference>
<keyword evidence="1" id="KW-0732">Signal</keyword>
<sequence>MTYLHLITGQRPSKNPYLYTFSSPDIDKVSIFVSVKIDFINMRHTSVCGLLLLCVHFYFVNTGSSSHHVLRRETSPKSNHSARLGTSLEVSPTWYLSVGDTVEIKCYTHTDIKNNSDKMDLQLVWTKMGPGERTKKVLVSQQASKGFSYTLGPVTHEHQGVYTCDDDETLPDVYVHDWHRIIWVADDSPRASLDVISHNRTQFFHDEAFTVSCQLPDNNTQWKMMSFDDWLGNITECPNQVSSDRRLSCSGHSANPWSDVPYWCENPAGERSNALNISTTVVSVVMESPSLPVLEGEDVMLRCLHRSSTTNEITSNFRAIYYKNGRPIGHTTDGSIFTLKAVTKADEGVYKCRHPVDRDSPDSWITVKAGPDEDQKKKSDNKTS</sequence>
<evidence type="ECO:0000256" key="3">
    <source>
        <dbReference type="SAM" id="MobiDB-lite"/>
    </source>
</evidence>
<dbReference type="GO" id="GO:0009897">
    <property type="term" value="C:external side of plasma membrane"/>
    <property type="evidence" value="ECO:0007669"/>
    <property type="project" value="TreeGrafter"/>
</dbReference>
<dbReference type="GO" id="GO:0006955">
    <property type="term" value="P:immune response"/>
    <property type="evidence" value="ECO:0007669"/>
    <property type="project" value="TreeGrafter"/>
</dbReference>
<evidence type="ECO:0000256" key="1">
    <source>
        <dbReference type="ARBA" id="ARBA00022729"/>
    </source>
</evidence>
<name>A0A8C4DTG4_DICLA</name>
<feature type="region of interest" description="Disordered" evidence="3">
    <location>
        <begin position="356"/>
        <end position="384"/>
    </location>
</feature>
<organism evidence="5 6">
    <name type="scientific">Dicentrarchus labrax</name>
    <name type="common">European seabass</name>
    <name type="synonym">Morone labrax</name>
    <dbReference type="NCBI Taxonomy" id="13489"/>
    <lineage>
        <taxon>Eukaryota</taxon>
        <taxon>Metazoa</taxon>
        <taxon>Chordata</taxon>
        <taxon>Craniata</taxon>
        <taxon>Vertebrata</taxon>
        <taxon>Euteleostomi</taxon>
        <taxon>Actinopterygii</taxon>
        <taxon>Neopterygii</taxon>
        <taxon>Teleostei</taxon>
        <taxon>Neoteleostei</taxon>
        <taxon>Acanthomorphata</taxon>
        <taxon>Eupercaria</taxon>
        <taxon>Moronidae</taxon>
        <taxon>Dicentrarchus</taxon>
    </lineage>
</organism>
<dbReference type="PANTHER" id="PTHR11481:SF64">
    <property type="entry name" value="FC RECEPTOR-LIKE PROTEIN 4"/>
    <property type="match status" value="1"/>
</dbReference>
<reference evidence="5" key="2">
    <citation type="submission" date="2025-09" db="UniProtKB">
        <authorList>
            <consortium name="Ensembl"/>
        </authorList>
    </citation>
    <scope>IDENTIFICATION</scope>
</reference>
<dbReference type="SUPFAM" id="SSF48726">
    <property type="entry name" value="Immunoglobulin"/>
    <property type="match status" value="2"/>
</dbReference>
<dbReference type="Gene3D" id="2.60.40.10">
    <property type="entry name" value="Immunoglobulins"/>
    <property type="match status" value="2"/>
</dbReference>
<accession>A0A8C4DTG4</accession>
<dbReference type="Ensembl" id="ENSDLAT00005007123.2">
    <property type="protein sequence ID" value="ENSDLAP00005006584.2"/>
    <property type="gene ID" value="ENSDLAG00005003318.2"/>
</dbReference>